<feature type="compositionally biased region" description="Basic and acidic residues" evidence="1">
    <location>
        <begin position="198"/>
        <end position="207"/>
    </location>
</feature>
<protein>
    <submittedName>
        <fullName evidence="2">Uncharacterized protein</fullName>
    </submittedName>
</protein>
<reference evidence="2" key="2">
    <citation type="submission" date="2020-09" db="EMBL/GenBank/DDBJ databases">
        <authorList>
            <person name="Sun Q."/>
            <person name="Ohkuma M."/>
        </authorList>
    </citation>
    <scope>NUCLEOTIDE SEQUENCE</scope>
    <source>
        <strain evidence="2">JCM 4988</strain>
    </source>
</reference>
<evidence type="ECO:0000256" key="1">
    <source>
        <dbReference type="SAM" id="MobiDB-lite"/>
    </source>
</evidence>
<name>A0A918UNY7_9ACTN</name>
<dbReference type="AlphaFoldDB" id="A0A918UNY7"/>
<evidence type="ECO:0000313" key="3">
    <source>
        <dbReference type="Proteomes" id="UP000630936"/>
    </source>
</evidence>
<reference evidence="2" key="1">
    <citation type="journal article" date="2014" name="Int. J. Syst. Evol. Microbiol.">
        <title>Complete genome sequence of Corynebacterium casei LMG S-19264T (=DSM 44701T), isolated from a smear-ripened cheese.</title>
        <authorList>
            <consortium name="US DOE Joint Genome Institute (JGI-PGF)"/>
            <person name="Walter F."/>
            <person name="Albersmeier A."/>
            <person name="Kalinowski J."/>
            <person name="Ruckert C."/>
        </authorList>
    </citation>
    <scope>NUCLEOTIDE SEQUENCE</scope>
    <source>
        <strain evidence="2">JCM 4988</strain>
    </source>
</reference>
<sequence length="207" mass="22547">MADTASVPPPDFAPLPPFSGDDTVCVMCSHPEAFTVFRPSVARLLVEEYNGRTERRGPLPARLERQCQRCDYQWDEALNPSLGPRPATLDDIALALQHAHQGWALDLSPECAEHMAEALLRMFHLHVRPDHLLWAQGPPLLLIPADVAEAARQQLDPHLTAQVPIAVPPPAPAPGQPKAVLNGGGEPCFFPAAPTPLQDRHQPESTS</sequence>
<comment type="caution">
    <text evidence="2">The sequence shown here is derived from an EMBL/GenBank/DDBJ whole genome shotgun (WGS) entry which is preliminary data.</text>
</comment>
<proteinExistence type="predicted"/>
<dbReference type="EMBL" id="BMWG01000003">
    <property type="protein sequence ID" value="GGZ23722.1"/>
    <property type="molecule type" value="Genomic_DNA"/>
</dbReference>
<keyword evidence="3" id="KW-1185">Reference proteome</keyword>
<feature type="region of interest" description="Disordered" evidence="1">
    <location>
        <begin position="173"/>
        <end position="207"/>
    </location>
</feature>
<dbReference type="Proteomes" id="UP000630936">
    <property type="component" value="Unassembled WGS sequence"/>
</dbReference>
<accession>A0A918UNY7</accession>
<gene>
    <name evidence="2" type="ORF">GCM10010387_16170</name>
</gene>
<organism evidence="2 3">
    <name type="scientific">Streptomyces inusitatus</name>
    <dbReference type="NCBI Taxonomy" id="68221"/>
    <lineage>
        <taxon>Bacteria</taxon>
        <taxon>Bacillati</taxon>
        <taxon>Actinomycetota</taxon>
        <taxon>Actinomycetes</taxon>
        <taxon>Kitasatosporales</taxon>
        <taxon>Streptomycetaceae</taxon>
        <taxon>Streptomyces</taxon>
    </lineage>
</organism>
<evidence type="ECO:0000313" key="2">
    <source>
        <dbReference type="EMBL" id="GGZ23722.1"/>
    </source>
</evidence>
<dbReference type="RefSeq" id="WP_190122234.1">
    <property type="nucleotide sequence ID" value="NZ_BMWG01000003.1"/>
</dbReference>